<organism evidence="2">
    <name type="scientific">Amphimedon queenslandica</name>
    <name type="common">Sponge</name>
    <dbReference type="NCBI Taxonomy" id="400682"/>
    <lineage>
        <taxon>Eukaryota</taxon>
        <taxon>Metazoa</taxon>
        <taxon>Porifera</taxon>
        <taxon>Demospongiae</taxon>
        <taxon>Heteroscleromorpha</taxon>
        <taxon>Haplosclerida</taxon>
        <taxon>Niphatidae</taxon>
        <taxon>Amphimedon</taxon>
    </lineage>
</organism>
<feature type="region of interest" description="Disordered" evidence="1">
    <location>
        <begin position="194"/>
        <end position="216"/>
    </location>
</feature>
<evidence type="ECO:0000256" key="1">
    <source>
        <dbReference type="SAM" id="MobiDB-lite"/>
    </source>
</evidence>
<protein>
    <submittedName>
        <fullName evidence="2">Uncharacterized protein</fullName>
    </submittedName>
</protein>
<dbReference type="EnsemblMetazoa" id="Aqu2.1.32943_001">
    <property type="protein sequence ID" value="Aqu2.1.32943_001"/>
    <property type="gene ID" value="Aqu2.1.32943"/>
</dbReference>
<accession>A0A1X7UYU1</accession>
<evidence type="ECO:0000313" key="2">
    <source>
        <dbReference type="EnsemblMetazoa" id="Aqu2.1.32943_001"/>
    </source>
</evidence>
<dbReference type="AlphaFoldDB" id="A0A1X7UYU1"/>
<dbReference type="OrthoDB" id="76898at2759"/>
<proteinExistence type="predicted"/>
<dbReference type="InParanoid" id="A0A1X7UYU1"/>
<reference evidence="2" key="1">
    <citation type="submission" date="2017-05" db="UniProtKB">
        <authorList>
            <consortium name="EnsemblMetazoa"/>
        </authorList>
    </citation>
    <scope>IDENTIFICATION</scope>
</reference>
<sequence length="783" mass="89955">NLGVVIKELLVKKQVKNHRKCFYLCVTKVSQEEVDSEPTQTIDPHIQKKIYEKSLEQSDTEKAPTILVEQFHDLKNAFMIDAKQLLMKDGKFENGIQNIIECLKKYANRRPANANEPRPDQVSIDMTHGDENQNNVNDTDVSIGHRDPTDSEVHQLLLLLHLLFTKYKALPVNSNNQSSTSKSTGTNNEIELTGFWSRGQTREQTDGSKSALASKGNGDLMTDENLLLIKKMLLNDKNSKKDIINFLKGFTSQDNSVSPRNVALVYNSGLFHIVLEYALKHIVYSRIDEEVVDLLCCCFKLLRGIAASNKEIRNEMFLYFSNFLQFKQVTNDMICLINEIFYGNTYVCNKLTKYDLGKVLYAAIIGPFDHYQWTIVLQTIIENSDQVEAQEHIAQLISKHSNDYLQHVLCPREQSKATYWLKILQCDKTDRQKNECHLLLNITDLLASCASGECQYARLVAMKLFTFNELIKILSNPSILSHRKIPYLCILTWTYLNKKIFTSSSAQYKSLWSHIVSTIKNFDKGREVTSQDADRSNCIMYLQNINKRMTKVMGLFYITYGVIPFLSQFVLSEHFEVELYGIKNTLLKFRDKWKCVSKQLSKFKCIEKIDLLLKKRNPNLMINPPCPSPADEAQNGEPLQLIEPNYEELMKHSIFTLHNIVSLLKSLINQQKIDPLPCLKRLDLEQTILRTLKTLIEQMKQSTKEKQHFDTSQTKIILFFGTDDVTTSTGNYKANLFDLLAEDQNIEIVIAVMKVLQCLNSDQNSVIKDEKEAKNIQTKIVDC</sequence>
<name>A0A1X7UYU1_AMPQE</name>